<dbReference type="RefSeq" id="WP_172247142.1">
    <property type="nucleotide sequence ID" value="NZ_BMDD01000001.1"/>
</dbReference>
<comment type="caution">
    <text evidence="5">The sequence shown here is derived from an EMBL/GenBank/DDBJ whole genome shotgun (WGS) entry which is preliminary data.</text>
</comment>
<keyword evidence="2" id="KW-0547">Nucleotide-binding</keyword>
<keyword evidence="1" id="KW-0813">Transport</keyword>
<dbReference type="EMBL" id="BMDD01000001">
    <property type="protein sequence ID" value="GGH74460.1"/>
    <property type="molecule type" value="Genomic_DNA"/>
</dbReference>
<dbReference type="InterPro" id="IPR051782">
    <property type="entry name" value="ABC_Transporter_VariousFunc"/>
</dbReference>
<reference evidence="6" key="1">
    <citation type="journal article" date="2019" name="Int. J. Syst. Evol. Microbiol.">
        <title>The Global Catalogue of Microorganisms (GCM) 10K type strain sequencing project: providing services to taxonomists for standard genome sequencing and annotation.</title>
        <authorList>
            <consortium name="The Broad Institute Genomics Platform"/>
            <consortium name="The Broad Institute Genome Sequencing Center for Infectious Disease"/>
            <person name="Wu L."/>
            <person name="Ma J."/>
        </authorList>
    </citation>
    <scope>NUCLEOTIDE SEQUENCE [LARGE SCALE GENOMIC DNA]</scope>
    <source>
        <strain evidence="6">CCM 8702</strain>
    </source>
</reference>
<sequence>MNERIKKKGAVDSGTASSLIRLEQVGKSYGSRKVLSEISLSLDRGESLILRGGNGSGKSTLLKIVAGIIPASSGRIHRSSKQLQTGYAPDRLPKLRMTSEEYLIHMGRIAGMPTAALTTRIEELHELLELPAHSPSLLIHYSKGMLQKVNLMQACLLRPALLLLDEPFSGLDTASSEKLLTLLHGLRAEGTAVITALHDPLPSWESVSTTYRIREGQLILEEPNTDEASNSGSVRYELDGLLTEKARERLAVAFPRVDWTAAGNAVRCGIPSEDCHAFMRDFWQAEGIVLSLNRKEGEV</sequence>
<gene>
    <name evidence="5" type="ORF">GCM10007362_14580</name>
</gene>
<name>A0ABQ1ZQE9_9BACL</name>
<evidence type="ECO:0000313" key="5">
    <source>
        <dbReference type="EMBL" id="GGH74460.1"/>
    </source>
</evidence>
<dbReference type="InterPro" id="IPR003593">
    <property type="entry name" value="AAA+_ATPase"/>
</dbReference>
<dbReference type="SUPFAM" id="SSF52540">
    <property type="entry name" value="P-loop containing nucleoside triphosphate hydrolases"/>
    <property type="match status" value="1"/>
</dbReference>
<evidence type="ECO:0000256" key="1">
    <source>
        <dbReference type="ARBA" id="ARBA00022448"/>
    </source>
</evidence>
<dbReference type="SMART" id="SM00382">
    <property type="entry name" value="AAA"/>
    <property type="match status" value="1"/>
</dbReference>
<dbReference type="PANTHER" id="PTHR42939:SF1">
    <property type="entry name" value="ABC TRANSPORTER ATP-BINDING PROTEIN ALBC-RELATED"/>
    <property type="match status" value="1"/>
</dbReference>
<proteinExistence type="predicted"/>
<organism evidence="5 6">
    <name type="scientific">Saccharibacillus endophyticus</name>
    <dbReference type="NCBI Taxonomy" id="2060666"/>
    <lineage>
        <taxon>Bacteria</taxon>
        <taxon>Bacillati</taxon>
        <taxon>Bacillota</taxon>
        <taxon>Bacilli</taxon>
        <taxon>Bacillales</taxon>
        <taxon>Paenibacillaceae</taxon>
        <taxon>Saccharibacillus</taxon>
    </lineage>
</organism>
<dbReference type="InterPro" id="IPR027417">
    <property type="entry name" value="P-loop_NTPase"/>
</dbReference>
<dbReference type="InterPro" id="IPR003439">
    <property type="entry name" value="ABC_transporter-like_ATP-bd"/>
</dbReference>
<dbReference type="PANTHER" id="PTHR42939">
    <property type="entry name" value="ABC TRANSPORTER ATP-BINDING PROTEIN ALBC-RELATED"/>
    <property type="match status" value="1"/>
</dbReference>
<dbReference type="Pfam" id="PF00005">
    <property type="entry name" value="ABC_tran"/>
    <property type="match status" value="1"/>
</dbReference>
<dbReference type="Gene3D" id="3.40.50.300">
    <property type="entry name" value="P-loop containing nucleotide triphosphate hydrolases"/>
    <property type="match status" value="1"/>
</dbReference>
<evidence type="ECO:0000313" key="6">
    <source>
        <dbReference type="Proteomes" id="UP000605427"/>
    </source>
</evidence>
<accession>A0ABQ1ZQE9</accession>
<dbReference type="PROSITE" id="PS50893">
    <property type="entry name" value="ABC_TRANSPORTER_2"/>
    <property type="match status" value="1"/>
</dbReference>
<feature type="domain" description="ABC transporter" evidence="4">
    <location>
        <begin position="20"/>
        <end position="240"/>
    </location>
</feature>
<keyword evidence="3" id="KW-0067">ATP-binding</keyword>
<evidence type="ECO:0000256" key="2">
    <source>
        <dbReference type="ARBA" id="ARBA00022741"/>
    </source>
</evidence>
<protein>
    <recommendedName>
        <fullName evidence="4">ABC transporter domain-containing protein</fullName>
    </recommendedName>
</protein>
<evidence type="ECO:0000259" key="4">
    <source>
        <dbReference type="PROSITE" id="PS50893"/>
    </source>
</evidence>
<evidence type="ECO:0000256" key="3">
    <source>
        <dbReference type="ARBA" id="ARBA00022840"/>
    </source>
</evidence>
<keyword evidence="6" id="KW-1185">Reference proteome</keyword>
<dbReference type="Proteomes" id="UP000605427">
    <property type="component" value="Unassembled WGS sequence"/>
</dbReference>